<name>A0A0C2JNG1_THEKT</name>
<organism evidence="2 3">
    <name type="scientific">Thelohanellus kitauei</name>
    <name type="common">Myxosporean</name>
    <dbReference type="NCBI Taxonomy" id="669202"/>
    <lineage>
        <taxon>Eukaryota</taxon>
        <taxon>Metazoa</taxon>
        <taxon>Cnidaria</taxon>
        <taxon>Myxozoa</taxon>
        <taxon>Myxosporea</taxon>
        <taxon>Bivalvulida</taxon>
        <taxon>Platysporina</taxon>
        <taxon>Myxobolidae</taxon>
        <taxon>Thelohanellus</taxon>
    </lineage>
</organism>
<proteinExistence type="predicted"/>
<gene>
    <name evidence="2" type="ORF">RF11_10867</name>
</gene>
<evidence type="ECO:0000256" key="1">
    <source>
        <dbReference type="SAM" id="Coils"/>
    </source>
</evidence>
<dbReference type="AlphaFoldDB" id="A0A0C2JNG1"/>
<accession>A0A0C2JNG1</accession>
<reference evidence="2 3" key="1">
    <citation type="journal article" date="2014" name="Genome Biol. Evol.">
        <title>The genome of the myxosporean Thelohanellus kitauei shows adaptations to nutrient acquisition within its fish host.</title>
        <authorList>
            <person name="Yang Y."/>
            <person name="Xiong J."/>
            <person name="Zhou Z."/>
            <person name="Huo F."/>
            <person name="Miao W."/>
            <person name="Ran C."/>
            <person name="Liu Y."/>
            <person name="Zhang J."/>
            <person name="Feng J."/>
            <person name="Wang M."/>
            <person name="Wang M."/>
            <person name="Wang L."/>
            <person name="Yao B."/>
        </authorList>
    </citation>
    <scope>NUCLEOTIDE SEQUENCE [LARGE SCALE GENOMIC DNA]</scope>
    <source>
        <strain evidence="2">Wuqing</strain>
    </source>
</reference>
<dbReference type="EMBL" id="JWZT01001935">
    <property type="protein sequence ID" value="KII70908.1"/>
    <property type="molecule type" value="Genomic_DNA"/>
</dbReference>
<keyword evidence="1" id="KW-0175">Coiled coil</keyword>
<feature type="coiled-coil region" evidence="1">
    <location>
        <begin position="138"/>
        <end position="165"/>
    </location>
</feature>
<sequence length="172" mass="20170">MAELIGLSLDHPDVKSHMRFVYINTSEISSEISDKEETLTSQLTREEIQTTITILEDRLSVYHADIIRIREDNRQIRTHLKEIDDDIKKYDKLIKEIEEKISVGISDNSKIKLQVILDKYKEYFDSQLVHRQKVVKSINDNVREIKATQAKITEINEELPKLKEALEKTETF</sequence>
<protein>
    <submittedName>
        <fullName evidence="2">Uncharacterized protein</fullName>
    </submittedName>
</protein>
<keyword evidence="3" id="KW-1185">Reference proteome</keyword>
<dbReference type="Proteomes" id="UP000031668">
    <property type="component" value="Unassembled WGS sequence"/>
</dbReference>
<comment type="caution">
    <text evidence="2">The sequence shown here is derived from an EMBL/GenBank/DDBJ whole genome shotgun (WGS) entry which is preliminary data.</text>
</comment>
<evidence type="ECO:0000313" key="2">
    <source>
        <dbReference type="EMBL" id="KII70908.1"/>
    </source>
</evidence>
<evidence type="ECO:0000313" key="3">
    <source>
        <dbReference type="Proteomes" id="UP000031668"/>
    </source>
</evidence>